<dbReference type="AlphaFoldDB" id="A0A6P1YS41"/>
<name>A0A6P1YS41_9HYPH</name>
<dbReference type="PANTHER" id="PTHR30386:SF24">
    <property type="entry name" value="MULTIDRUG RESISTANCE EFFLUX PUMP"/>
    <property type="match status" value="1"/>
</dbReference>
<dbReference type="InterPro" id="IPR050739">
    <property type="entry name" value="MFP"/>
</dbReference>
<dbReference type="Proteomes" id="UP000464751">
    <property type="component" value="Chromosome"/>
</dbReference>
<evidence type="ECO:0000256" key="2">
    <source>
        <dbReference type="SAM" id="Phobius"/>
    </source>
</evidence>
<feature type="transmembrane region" description="Helical" evidence="2">
    <location>
        <begin position="42"/>
        <end position="64"/>
    </location>
</feature>
<dbReference type="KEGG" id="apra:G3A50_12990"/>
<evidence type="ECO:0000259" key="3">
    <source>
        <dbReference type="Pfam" id="PF25917"/>
    </source>
</evidence>
<protein>
    <submittedName>
        <fullName evidence="5">HlyD family secretion protein</fullName>
    </submittedName>
</protein>
<feature type="coiled-coil region" evidence="1">
    <location>
        <begin position="209"/>
        <end position="243"/>
    </location>
</feature>
<reference evidence="5 6" key="1">
    <citation type="submission" date="2020-02" db="EMBL/GenBank/DDBJ databases">
        <authorList>
            <person name="Li G."/>
        </authorList>
    </citation>
    <scope>NUCLEOTIDE SEQUENCE [LARGE SCALE GENOMIC DNA]</scope>
    <source>
        <strain evidence="5 6">DSM 102029</strain>
    </source>
</reference>
<dbReference type="Gene3D" id="1.10.287.470">
    <property type="entry name" value="Helix hairpin bin"/>
    <property type="match status" value="1"/>
</dbReference>
<proteinExistence type="predicted"/>
<evidence type="ECO:0000259" key="4">
    <source>
        <dbReference type="Pfam" id="PF25963"/>
    </source>
</evidence>
<keyword evidence="2" id="KW-0472">Membrane</keyword>
<dbReference type="PANTHER" id="PTHR30386">
    <property type="entry name" value="MEMBRANE FUSION SUBUNIT OF EMRAB-TOLC MULTIDRUG EFFLUX PUMP"/>
    <property type="match status" value="1"/>
</dbReference>
<gene>
    <name evidence="5" type="ORF">G3A50_12990</name>
</gene>
<feature type="domain" description="Multidrug resistance protein MdtA-like barrel-sandwich hybrid" evidence="3">
    <location>
        <begin position="82"/>
        <end position="278"/>
    </location>
</feature>
<dbReference type="RefSeq" id="WP_163075667.1">
    <property type="nucleotide sequence ID" value="NZ_CP048630.1"/>
</dbReference>
<dbReference type="Pfam" id="PF25917">
    <property type="entry name" value="BSH_RND"/>
    <property type="match status" value="1"/>
</dbReference>
<keyword evidence="2" id="KW-1133">Transmembrane helix</keyword>
<dbReference type="SUPFAM" id="SSF111369">
    <property type="entry name" value="HlyD-like secretion proteins"/>
    <property type="match status" value="2"/>
</dbReference>
<keyword evidence="6" id="KW-1185">Reference proteome</keyword>
<evidence type="ECO:0000313" key="6">
    <source>
        <dbReference type="Proteomes" id="UP000464751"/>
    </source>
</evidence>
<dbReference type="EMBL" id="CP048630">
    <property type="protein sequence ID" value="QIB34524.1"/>
    <property type="molecule type" value="Genomic_DNA"/>
</dbReference>
<evidence type="ECO:0000256" key="1">
    <source>
        <dbReference type="SAM" id="Coils"/>
    </source>
</evidence>
<dbReference type="Gene3D" id="2.40.50.100">
    <property type="match status" value="1"/>
</dbReference>
<dbReference type="InterPro" id="IPR058634">
    <property type="entry name" value="AaeA-lik-b-barrel"/>
</dbReference>
<dbReference type="GO" id="GO:0055085">
    <property type="term" value="P:transmembrane transport"/>
    <property type="evidence" value="ECO:0007669"/>
    <property type="project" value="InterPro"/>
</dbReference>
<dbReference type="Gene3D" id="2.40.30.170">
    <property type="match status" value="1"/>
</dbReference>
<keyword evidence="2" id="KW-0812">Transmembrane</keyword>
<organism evidence="5 6">
    <name type="scientific">Ancylobacter pratisalsi</name>
    <dbReference type="NCBI Taxonomy" id="1745854"/>
    <lineage>
        <taxon>Bacteria</taxon>
        <taxon>Pseudomonadati</taxon>
        <taxon>Pseudomonadota</taxon>
        <taxon>Alphaproteobacteria</taxon>
        <taxon>Hyphomicrobiales</taxon>
        <taxon>Xanthobacteraceae</taxon>
        <taxon>Ancylobacter</taxon>
    </lineage>
</organism>
<accession>A0A6P1YS41</accession>
<evidence type="ECO:0000313" key="5">
    <source>
        <dbReference type="EMBL" id="QIB34524.1"/>
    </source>
</evidence>
<keyword evidence="1" id="KW-0175">Coiled coil</keyword>
<feature type="domain" description="p-hydroxybenzoic acid efflux pump subunit AaeA-like beta-barrel" evidence="4">
    <location>
        <begin position="284"/>
        <end position="375"/>
    </location>
</feature>
<dbReference type="Pfam" id="PF25963">
    <property type="entry name" value="Beta-barrel_AAEA"/>
    <property type="match status" value="1"/>
</dbReference>
<sequence>MASVTIMETAKRIQQPEDVPPSVAGVDSTASRLGGLRSILRVVLTVVLLAGVLGGGLYAGWAYWTQWRFEVSTDDAYVQADIVTIAPQVAGNIAKLMVNDNQIVKAGQVLAIIEQKDFQAAVDQAKAGTQQSQAAIATIEAELAQQQAAISEAQATIDADKAAEVFAEQNNQRFGTLAKDGYGSIQNAQQATAQVASSKAVVTKDVAALESARKQIGTLTAELAQAKATLAQNEAVLKQAEINLGYTTITAPVDGVVGNRSLRLGQYVQPGTQLLAIVPLARTYVIANFKETQLDHVRAGQPVEFSVDTFDGEIVHGFVNSIAPASGEEFALLPPDNATGNFTKIVQRIPVKISIDPSDPLAGKLRPGMSVTATINVRDTAGAPLTQRPAS</sequence>
<dbReference type="InterPro" id="IPR058625">
    <property type="entry name" value="MdtA-like_BSH"/>
</dbReference>